<dbReference type="Gene3D" id="3.40.390.10">
    <property type="entry name" value="Collagenase (Catalytic Domain)"/>
    <property type="match status" value="1"/>
</dbReference>
<proteinExistence type="predicted"/>
<accession>A0A6A5ULV2</accession>
<dbReference type="Proteomes" id="UP000800036">
    <property type="component" value="Unassembled WGS sequence"/>
</dbReference>
<dbReference type="InterPro" id="IPR024079">
    <property type="entry name" value="MetalloPept_cat_dom_sf"/>
</dbReference>
<evidence type="ECO:0000313" key="1">
    <source>
        <dbReference type="EMBL" id="KAF1965698.1"/>
    </source>
</evidence>
<organism evidence="1 2">
    <name type="scientific">Bimuria novae-zelandiae CBS 107.79</name>
    <dbReference type="NCBI Taxonomy" id="1447943"/>
    <lineage>
        <taxon>Eukaryota</taxon>
        <taxon>Fungi</taxon>
        <taxon>Dikarya</taxon>
        <taxon>Ascomycota</taxon>
        <taxon>Pezizomycotina</taxon>
        <taxon>Dothideomycetes</taxon>
        <taxon>Pleosporomycetidae</taxon>
        <taxon>Pleosporales</taxon>
        <taxon>Massarineae</taxon>
        <taxon>Didymosphaeriaceae</taxon>
        <taxon>Bimuria</taxon>
    </lineage>
</organism>
<keyword evidence="2" id="KW-1185">Reference proteome</keyword>
<dbReference type="EMBL" id="ML976757">
    <property type="protein sequence ID" value="KAF1965698.1"/>
    <property type="molecule type" value="Genomic_DNA"/>
</dbReference>
<sequence length="368" mass="41455">MCLIARSARDEIDFLLNQARATEGDGPPRPENAQAPEAVLKNWQRWIRVRSTYISFFKEDPFLVRGGVLPQNAKPGDPAPGHGFYTRGFYDRVTKEFCSGQRGINNPTLVCTDADYKFIKTGASDPGDPQGRKIEDTHPQCANVGGVWYGPHMPQGQQYQFSPPPKEPGQGPLCNHEQVLARTSLQDPVIWFCPLGLDTKVHTAITIQDLRPNIKQSVVRYGKKTGIRETIKKALDLGGVTTLENIKGDGHDTMPLTWLHEMHHLIKKSIDQPAVDEEGKKLTKAKGVYVAERSQYEEQEAEVESYGYELCRNLAREGVRGMINPDSLAFFALAMFFDEHDWSRGFAMPLKKPWFGDSRDIRRLGDTR</sequence>
<evidence type="ECO:0000313" key="2">
    <source>
        <dbReference type="Proteomes" id="UP000800036"/>
    </source>
</evidence>
<reference evidence="1" key="1">
    <citation type="journal article" date="2020" name="Stud. Mycol.">
        <title>101 Dothideomycetes genomes: a test case for predicting lifestyles and emergence of pathogens.</title>
        <authorList>
            <person name="Haridas S."/>
            <person name="Albert R."/>
            <person name="Binder M."/>
            <person name="Bloem J."/>
            <person name="Labutti K."/>
            <person name="Salamov A."/>
            <person name="Andreopoulos B."/>
            <person name="Baker S."/>
            <person name="Barry K."/>
            <person name="Bills G."/>
            <person name="Bluhm B."/>
            <person name="Cannon C."/>
            <person name="Castanera R."/>
            <person name="Culley D."/>
            <person name="Daum C."/>
            <person name="Ezra D."/>
            <person name="Gonzalez J."/>
            <person name="Henrissat B."/>
            <person name="Kuo A."/>
            <person name="Liang C."/>
            <person name="Lipzen A."/>
            <person name="Lutzoni F."/>
            <person name="Magnuson J."/>
            <person name="Mondo S."/>
            <person name="Nolan M."/>
            <person name="Ohm R."/>
            <person name="Pangilinan J."/>
            <person name="Park H.-J."/>
            <person name="Ramirez L."/>
            <person name="Alfaro M."/>
            <person name="Sun H."/>
            <person name="Tritt A."/>
            <person name="Yoshinaga Y."/>
            <person name="Zwiers L.-H."/>
            <person name="Turgeon B."/>
            <person name="Goodwin S."/>
            <person name="Spatafora J."/>
            <person name="Crous P."/>
            <person name="Grigoriev I."/>
        </authorList>
    </citation>
    <scope>NUCLEOTIDE SEQUENCE</scope>
    <source>
        <strain evidence="1">CBS 107.79</strain>
    </source>
</reference>
<dbReference type="AlphaFoldDB" id="A0A6A5ULV2"/>
<dbReference type="OrthoDB" id="3778039at2759"/>
<name>A0A6A5ULV2_9PLEO</name>
<dbReference type="GO" id="GO:0008237">
    <property type="term" value="F:metallopeptidase activity"/>
    <property type="evidence" value="ECO:0007669"/>
    <property type="project" value="InterPro"/>
</dbReference>
<protein>
    <submittedName>
        <fullName evidence="1">Uncharacterized protein</fullName>
    </submittedName>
</protein>
<gene>
    <name evidence="1" type="ORF">BU23DRAFT_574648</name>
</gene>